<sequence length="68" mass="8033">MKAKMKTETKLNTHKFEIDRRTIYHAIKVNGDFFTDAKFGYPLLFSNEELCDLKDVLHEFLHGVMKID</sequence>
<reference evidence="1" key="1">
    <citation type="journal article" date="2014" name="Front. Microbiol.">
        <title>High frequency of phylogenetically diverse reductive dehalogenase-homologous genes in deep subseafloor sedimentary metagenomes.</title>
        <authorList>
            <person name="Kawai M."/>
            <person name="Futagami T."/>
            <person name="Toyoda A."/>
            <person name="Takaki Y."/>
            <person name="Nishi S."/>
            <person name="Hori S."/>
            <person name="Arai W."/>
            <person name="Tsubouchi T."/>
            <person name="Morono Y."/>
            <person name="Uchiyama I."/>
            <person name="Ito T."/>
            <person name="Fujiyama A."/>
            <person name="Inagaki F."/>
            <person name="Takami H."/>
        </authorList>
    </citation>
    <scope>NUCLEOTIDE SEQUENCE</scope>
    <source>
        <strain evidence="1">Expedition CK06-06</strain>
    </source>
</reference>
<organism evidence="1">
    <name type="scientific">marine sediment metagenome</name>
    <dbReference type="NCBI Taxonomy" id="412755"/>
    <lineage>
        <taxon>unclassified sequences</taxon>
        <taxon>metagenomes</taxon>
        <taxon>ecological metagenomes</taxon>
    </lineage>
</organism>
<name>X1TGH2_9ZZZZ</name>
<accession>X1TGH2</accession>
<dbReference type="EMBL" id="BARW01006668">
    <property type="protein sequence ID" value="GAI79124.1"/>
    <property type="molecule type" value="Genomic_DNA"/>
</dbReference>
<gene>
    <name evidence="1" type="ORF">S12H4_14005</name>
</gene>
<comment type="caution">
    <text evidence="1">The sequence shown here is derived from an EMBL/GenBank/DDBJ whole genome shotgun (WGS) entry which is preliminary data.</text>
</comment>
<dbReference type="AlphaFoldDB" id="X1TGH2"/>
<evidence type="ECO:0000313" key="1">
    <source>
        <dbReference type="EMBL" id="GAI79124.1"/>
    </source>
</evidence>
<protein>
    <submittedName>
        <fullName evidence="1">Uncharacterized protein</fullName>
    </submittedName>
</protein>
<proteinExistence type="predicted"/>